<reference evidence="1" key="1">
    <citation type="submission" date="2021-09" db="EMBL/GenBank/DDBJ databases">
        <title>Network and meta-omics reveal the key degrader and cooperation patterns in an efficient 1,4-dioxane-degrading microbial community.</title>
        <authorList>
            <person name="Dai C."/>
        </authorList>
    </citation>
    <scope>NUCLEOTIDE SEQUENCE</scope>
    <source>
        <strain evidence="1">ZM13</strain>
    </source>
</reference>
<evidence type="ECO:0000313" key="2">
    <source>
        <dbReference type="Proteomes" id="UP000831684"/>
    </source>
</evidence>
<dbReference type="RefSeq" id="WP_244377837.1">
    <property type="nucleotide sequence ID" value="NZ_CP083239.1"/>
</dbReference>
<dbReference type="KEGG" id="apol:K9D25_20400"/>
<name>A0A9E7CVF0_9HYPH</name>
<organism evidence="1 2">
    <name type="scientific">Ancylobacter polymorphus</name>
    <dbReference type="NCBI Taxonomy" id="223390"/>
    <lineage>
        <taxon>Bacteria</taxon>
        <taxon>Pseudomonadati</taxon>
        <taxon>Pseudomonadota</taxon>
        <taxon>Alphaproteobacteria</taxon>
        <taxon>Hyphomicrobiales</taxon>
        <taxon>Xanthobacteraceae</taxon>
        <taxon>Ancylobacter</taxon>
    </lineage>
</organism>
<accession>A0A9E7CVF0</accession>
<protein>
    <submittedName>
        <fullName evidence="1">Uncharacterized protein</fullName>
    </submittedName>
</protein>
<dbReference type="AlphaFoldDB" id="A0A9E7CVF0"/>
<dbReference type="EMBL" id="CP083239">
    <property type="protein sequence ID" value="UOK71033.1"/>
    <property type="molecule type" value="Genomic_DNA"/>
</dbReference>
<evidence type="ECO:0000313" key="1">
    <source>
        <dbReference type="EMBL" id="UOK71033.1"/>
    </source>
</evidence>
<gene>
    <name evidence="1" type="ORF">K9D25_20400</name>
</gene>
<dbReference type="Proteomes" id="UP000831684">
    <property type="component" value="Chromosome"/>
</dbReference>
<sequence length="91" mass="9889">MSYLVFPSAADAQARSAAAWQALAYPTGATTYLWAWQLHPTDGRAALRIPPTPQDAQIDVPQAEYERLLTAEEHAAKVETLPGEGWPAAEL</sequence>
<proteinExistence type="predicted"/>